<dbReference type="Proteomes" id="UP000827872">
    <property type="component" value="Linkage Group LG13"/>
</dbReference>
<comment type="caution">
    <text evidence="1">The sequence shown here is derived from an EMBL/GenBank/DDBJ whole genome shotgun (WGS) entry which is preliminary data.</text>
</comment>
<evidence type="ECO:0000313" key="2">
    <source>
        <dbReference type="Proteomes" id="UP000827872"/>
    </source>
</evidence>
<accession>A0ACB8FZJ2</accession>
<name>A0ACB8FZJ2_9SAUR</name>
<keyword evidence="2" id="KW-1185">Reference proteome</keyword>
<evidence type="ECO:0000313" key="1">
    <source>
        <dbReference type="EMBL" id="KAH8012540.1"/>
    </source>
</evidence>
<organism evidence="1 2">
    <name type="scientific">Sphaerodactylus townsendi</name>
    <dbReference type="NCBI Taxonomy" id="933632"/>
    <lineage>
        <taxon>Eukaryota</taxon>
        <taxon>Metazoa</taxon>
        <taxon>Chordata</taxon>
        <taxon>Craniata</taxon>
        <taxon>Vertebrata</taxon>
        <taxon>Euteleostomi</taxon>
        <taxon>Lepidosauria</taxon>
        <taxon>Squamata</taxon>
        <taxon>Bifurcata</taxon>
        <taxon>Gekkota</taxon>
        <taxon>Sphaerodactylidae</taxon>
        <taxon>Sphaerodactylus</taxon>
    </lineage>
</organism>
<protein>
    <submittedName>
        <fullName evidence="1">Uncharacterized protein</fullName>
    </submittedName>
</protein>
<dbReference type="EMBL" id="CM037626">
    <property type="protein sequence ID" value="KAH8012540.1"/>
    <property type="molecule type" value="Genomic_DNA"/>
</dbReference>
<proteinExistence type="predicted"/>
<sequence length="194" mass="21147">MAQPQADPAYATSGATWDDRASSGYSAPSAREERPMRQVSPYSQATMPPAAPAPARQAPQEEEEEDEANSYDSDEATTLGSLEFTPLVQSRQQLFALFACIIKANCSRKQFLEQRVGQGGTEADGLQRTGCTASHVKLHLLPGASNGVRGDSICGLWLAFPHLLSEGLEQFCTSPTNFEDEDSDVRHVTPYYME</sequence>
<reference evidence="1" key="1">
    <citation type="submission" date="2021-08" db="EMBL/GenBank/DDBJ databases">
        <title>The first chromosome-level gecko genome reveals the dynamic sex chromosomes of Neotropical dwarf geckos (Sphaerodactylidae: Sphaerodactylus).</title>
        <authorList>
            <person name="Pinto B.J."/>
            <person name="Keating S.E."/>
            <person name="Gamble T."/>
        </authorList>
    </citation>
    <scope>NUCLEOTIDE SEQUENCE</scope>
    <source>
        <strain evidence="1">TG3544</strain>
    </source>
</reference>
<gene>
    <name evidence="1" type="ORF">K3G42_018509</name>
</gene>